<evidence type="ECO:0000256" key="1">
    <source>
        <dbReference type="SAM" id="SignalP"/>
    </source>
</evidence>
<dbReference type="Proteomes" id="UP000095282">
    <property type="component" value="Unplaced"/>
</dbReference>
<name>A0A1I7U6F0_9PELO</name>
<sequence>MCTKLIVCIFLWTSLSGGTPMPAVNSTSQLDSVVEMVSKKCFTVRDHELFSGDIVKNHMAKLVNFYLGDVAIQTIGLAEMRRALGYAPLGPWAQYRRPSEEEIEGATSVEEYYELKEPRDTERSLNWSELNEENVPPAIGFLDERYPEIRAIYRLNFGEIHSDVTREQVDRIIDKWWSITLKISKALPVRDVCKKTTKTKKEFRGEMESVI</sequence>
<dbReference type="WBParaSite" id="Csp11.Scaffold629.g15329.t1">
    <property type="protein sequence ID" value="Csp11.Scaffold629.g15329.t1"/>
    <property type="gene ID" value="Csp11.Scaffold629.g15329"/>
</dbReference>
<keyword evidence="1" id="KW-0732">Signal</keyword>
<dbReference type="eggNOG" id="ENOG502TI85">
    <property type="taxonomic scope" value="Eukaryota"/>
</dbReference>
<dbReference type="STRING" id="1561998.A0A1I7U6F0"/>
<feature type="chain" id="PRO_5009308561" evidence="1">
    <location>
        <begin position="19"/>
        <end position="211"/>
    </location>
</feature>
<proteinExistence type="predicted"/>
<keyword evidence="2" id="KW-1185">Reference proteome</keyword>
<accession>A0A1I7U6F0</accession>
<dbReference type="AlphaFoldDB" id="A0A1I7U6F0"/>
<protein>
    <submittedName>
        <fullName evidence="3">Alpha,alpha-trehalase</fullName>
    </submittedName>
</protein>
<organism evidence="2 3">
    <name type="scientific">Caenorhabditis tropicalis</name>
    <dbReference type="NCBI Taxonomy" id="1561998"/>
    <lineage>
        <taxon>Eukaryota</taxon>
        <taxon>Metazoa</taxon>
        <taxon>Ecdysozoa</taxon>
        <taxon>Nematoda</taxon>
        <taxon>Chromadorea</taxon>
        <taxon>Rhabditida</taxon>
        <taxon>Rhabditina</taxon>
        <taxon>Rhabditomorpha</taxon>
        <taxon>Rhabditoidea</taxon>
        <taxon>Rhabditidae</taxon>
        <taxon>Peloderinae</taxon>
        <taxon>Caenorhabditis</taxon>
    </lineage>
</organism>
<feature type="signal peptide" evidence="1">
    <location>
        <begin position="1"/>
        <end position="18"/>
    </location>
</feature>
<evidence type="ECO:0000313" key="2">
    <source>
        <dbReference type="Proteomes" id="UP000095282"/>
    </source>
</evidence>
<evidence type="ECO:0000313" key="3">
    <source>
        <dbReference type="WBParaSite" id="Csp11.Scaffold629.g15329.t1"/>
    </source>
</evidence>
<reference evidence="3" key="1">
    <citation type="submission" date="2016-11" db="UniProtKB">
        <authorList>
            <consortium name="WormBaseParasite"/>
        </authorList>
    </citation>
    <scope>IDENTIFICATION</scope>
</reference>